<organism evidence="3 4">
    <name type="scientific">Rangifer tarandus platyrhynchus</name>
    <name type="common">Svalbard reindeer</name>
    <dbReference type="NCBI Taxonomy" id="3082113"/>
    <lineage>
        <taxon>Eukaryota</taxon>
        <taxon>Metazoa</taxon>
        <taxon>Chordata</taxon>
        <taxon>Craniata</taxon>
        <taxon>Vertebrata</taxon>
        <taxon>Euteleostomi</taxon>
        <taxon>Mammalia</taxon>
        <taxon>Eutheria</taxon>
        <taxon>Laurasiatheria</taxon>
        <taxon>Artiodactyla</taxon>
        <taxon>Ruminantia</taxon>
        <taxon>Pecora</taxon>
        <taxon>Cervidae</taxon>
        <taxon>Odocoileinae</taxon>
        <taxon>Rangifer</taxon>
    </lineage>
</organism>
<accession>A0ABN8ZAV0</accession>
<evidence type="ECO:0008006" key="5">
    <source>
        <dbReference type="Google" id="ProtNLM"/>
    </source>
</evidence>
<evidence type="ECO:0000256" key="2">
    <source>
        <dbReference type="SAM" id="MobiDB-lite"/>
    </source>
</evidence>
<keyword evidence="1" id="KW-0677">Repeat</keyword>
<dbReference type="InterPro" id="IPR029515">
    <property type="entry name" value="Liprin"/>
</dbReference>
<feature type="compositionally biased region" description="Polar residues" evidence="2">
    <location>
        <begin position="104"/>
        <end position="113"/>
    </location>
</feature>
<feature type="compositionally biased region" description="Basic and acidic residues" evidence="2">
    <location>
        <begin position="135"/>
        <end position="146"/>
    </location>
</feature>
<feature type="compositionally biased region" description="Basic and acidic residues" evidence="2">
    <location>
        <begin position="159"/>
        <end position="179"/>
    </location>
</feature>
<dbReference type="PANTHER" id="PTHR12587">
    <property type="entry name" value="LAR INTERACTING PROTEIN LIP -RELATED PROTEIN"/>
    <property type="match status" value="1"/>
</dbReference>
<sequence length="253" mass="27835">MTSEVEVLRALKFLFEHHKALDEKLRQQARVPATVAQAFERDEGVSDGEGDGVTLLSSAAQLPPSGQADAETLSAMLQQQLDAINEEIRSLDLYFDCSLASSCPRSRVPSTPQMRRRSPARNIERLGITPLLPALREEVPNEKTTIKSETSSPASPRSLRLDRLHTGALRTEDIRDARNSTDSQDGPGGKPRINSSQDSVQNAQKKKGIRSSFGRFFGKKERGRPGHHSKEALGPGRIFTARATWKAPVNTDN</sequence>
<feature type="region of interest" description="Disordered" evidence="2">
    <location>
        <begin position="104"/>
        <end position="253"/>
    </location>
</feature>
<keyword evidence="4" id="KW-1185">Reference proteome</keyword>
<gene>
    <name evidence="3" type="ORF">MRATA1EN1_LOCUS19984</name>
</gene>
<proteinExistence type="predicted"/>
<dbReference type="EMBL" id="OX459966">
    <property type="protein sequence ID" value="CAI9171022.1"/>
    <property type="molecule type" value="Genomic_DNA"/>
</dbReference>
<protein>
    <recommendedName>
        <fullName evidence="5">Liprin-alpha-1-like</fullName>
    </recommendedName>
</protein>
<name>A0ABN8ZAV0_RANTA</name>
<dbReference type="PANTHER" id="PTHR12587:SF15">
    <property type="entry name" value="LIPRIN-ALPHA-1"/>
    <property type="match status" value="1"/>
</dbReference>
<feature type="compositionally biased region" description="Basic and acidic residues" evidence="2">
    <location>
        <begin position="218"/>
        <end position="231"/>
    </location>
</feature>
<feature type="compositionally biased region" description="Polar residues" evidence="2">
    <location>
        <begin position="193"/>
        <end position="203"/>
    </location>
</feature>
<reference evidence="3" key="1">
    <citation type="submission" date="2023-04" db="EMBL/GenBank/DDBJ databases">
        <authorList>
            <consortium name="ELIXIR-Norway"/>
        </authorList>
    </citation>
    <scope>NUCLEOTIDE SEQUENCE [LARGE SCALE GENOMIC DNA]</scope>
</reference>
<evidence type="ECO:0000313" key="3">
    <source>
        <dbReference type="EMBL" id="CAI9171022.1"/>
    </source>
</evidence>
<evidence type="ECO:0000256" key="1">
    <source>
        <dbReference type="ARBA" id="ARBA00022737"/>
    </source>
</evidence>
<evidence type="ECO:0000313" key="4">
    <source>
        <dbReference type="Proteomes" id="UP001176941"/>
    </source>
</evidence>
<dbReference type="Proteomes" id="UP001176941">
    <property type="component" value="Chromosome 30"/>
</dbReference>